<sequence length="465" mass="52929">MSFPNDRRQDSAFLLQWILGQKLERKGKVARRKYMLFLMALFTICGVLLVQMLGSSGSMKATLEGIPYEYQPQRLDNVHDEAAPIQVAVSMDDREFQYWERVNIEIGNEYPDLEVELTNFNKDEAYESWLQSAQLGGSFDIIVMDNHLVQEFAVNGFLLPMDDLYARDSLVDHLKALTEPLLWNGSIWGVPVDSDPIVMVWNQELLNIVGQKPPATWEGFHSLFTGMSKSNPSLKAVNMHTGSAAHMAAWLGAFTGSIAESANLSLFNDVMKAQIRFALMESSSLDPGHEKAELLQQFRDGNLLSAVMPWSQYKQLSGEELNGMNVVSGVPSFSWDGGRSFVVMSQTSQLQRSRQWINIMTTSSRQLDRYGELGKLPTRHSVYTKEYVSKPIVSRPPNWIVEPLQQPVFRPDPLWSERWKKWQQLWSSPMLGLSNAEQAEYLIREWNGQEGRKRRREDAAEGAID</sequence>
<evidence type="ECO:0008006" key="4">
    <source>
        <dbReference type="Google" id="ProtNLM"/>
    </source>
</evidence>
<accession>A0ABN8GRS7</accession>
<reference evidence="2" key="1">
    <citation type="submission" date="2022-01" db="EMBL/GenBank/DDBJ databases">
        <authorList>
            <person name="Criscuolo A."/>
        </authorList>
    </citation>
    <scope>NUCLEOTIDE SEQUENCE</scope>
    <source>
        <strain evidence="2">CIP111893</strain>
    </source>
</reference>
<name>A0ABN8GRS7_9BACL</name>
<keyword evidence="3" id="KW-1185">Reference proteome</keyword>
<dbReference type="InterPro" id="IPR006059">
    <property type="entry name" value="SBP"/>
</dbReference>
<dbReference type="PANTHER" id="PTHR43649">
    <property type="entry name" value="ARABINOSE-BINDING PROTEIN-RELATED"/>
    <property type="match status" value="1"/>
</dbReference>
<dbReference type="InterPro" id="IPR050490">
    <property type="entry name" value="Bact_solute-bd_prot1"/>
</dbReference>
<feature type="transmembrane region" description="Helical" evidence="1">
    <location>
        <begin position="34"/>
        <end position="54"/>
    </location>
</feature>
<dbReference type="Pfam" id="PF13416">
    <property type="entry name" value="SBP_bac_8"/>
    <property type="match status" value="1"/>
</dbReference>
<protein>
    <recommendedName>
        <fullName evidence="4">Extracellular solute-binding protein</fullName>
    </recommendedName>
</protein>
<keyword evidence="1" id="KW-1133">Transmembrane helix</keyword>
<keyword evidence="1" id="KW-0472">Membrane</keyword>
<organism evidence="2 3">
    <name type="scientific">Paenibacillus plantiphilus</name>
    <dbReference type="NCBI Taxonomy" id="2905650"/>
    <lineage>
        <taxon>Bacteria</taxon>
        <taxon>Bacillati</taxon>
        <taxon>Bacillota</taxon>
        <taxon>Bacilli</taxon>
        <taxon>Bacillales</taxon>
        <taxon>Paenibacillaceae</taxon>
        <taxon>Paenibacillus</taxon>
    </lineage>
</organism>
<dbReference type="EMBL" id="CAKMMF010000022">
    <property type="protein sequence ID" value="CAH1213913.1"/>
    <property type="molecule type" value="Genomic_DNA"/>
</dbReference>
<dbReference type="SUPFAM" id="SSF53850">
    <property type="entry name" value="Periplasmic binding protein-like II"/>
    <property type="match status" value="1"/>
</dbReference>
<keyword evidence="1" id="KW-0812">Transmembrane</keyword>
<dbReference type="PANTHER" id="PTHR43649:SF12">
    <property type="entry name" value="DIACETYLCHITOBIOSE BINDING PROTEIN DASA"/>
    <property type="match status" value="1"/>
</dbReference>
<evidence type="ECO:0000313" key="3">
    <source>
        <dbReference type="Proteomes" id="UP000838686"/>
    </source>
</evidence>
<evidence type="ECO:0000313" key="2">
    <source>
        <dbReference type="EMBL" id="CAH1213913.1"/>
    </source>
</evidence>
<evidence type="ECO:0000256" key="1">
    <source>
        <dbReference type="SAM" id="Phobius"/>
    </source>
</evidence>
<dbReference type="Proteomes" id="UP000838686">
    <property type="component" value="Unassembled WGS sequence"/>
</dbReference>
<proteinExistence type="predicted"/>
<gene>
    <name evidence="2" type="ORF">PAECIP111893_03734</name>
</gene>
<dbReference type="Gene3D" id="3.40.190.10">
    <property type="entry name" value="Periplasmic binding protein-like II"/>
    <property type="match status" value="1"/>
</dbReference>
<comment type="caution">
    <text evidence="2">The sequence shown here is derived from an EMBL/GenBank/DDBJ whole genome shotgun (WGS) entry which is preliminary data.</text>
</comment>